<gene>
    <name evidence="2" type="ORF">CPter91_3969</name>
</gene>
<dbReference type="Pfam" id="PF00534">
    <property type="entry name" value="Glycos_transf_1"/>
    <property type="match status" value="1"/>
</dbReference>
<dbReference type="InterPro" id="IPR001296">
    <property type="entry name" value="Glyco_trans_1"/>
</dbReference>
<reference evidence="2 3" key="1">
    <citation type="submission" date="2015-11" db="EMBL/GenBank/DDBJ databases">
        <title>Exploring the genomic traits of fungus-feeding bacterial genus Collimonas.</title>
        <authorList>
            <person name="Song C."/>
            <person name="Schmidt R."/>
            <person name="de Jager V."/>
            <person name="Krzyzanowska D."/>
            <person name="Jongedijk E."/>
            <person name="Cankar K."/>
            <person name="Beekwilder J."/>
            <person name="van Veen A."/>
            <person name="de Boer W."/>
            <person name="van Veen J.A."/>
            <person name="Garbeva P."/>
        </authorList>
    </citation>
    <scope>NUCLEOTIDE SEQUENCE [LARGE SCALE GENOMIC DNA]</scope>
    <source>
        <strain evidence="2 3">Ter91</strain>
    </source>
</reference>
<feature type="domain" description="Glycosyl transferase family 1" evidence="1">
    <location>
        <begin position="272"/>
        <end position="417"/>
    </location>
</feature>
<name>A0A127Q882_9BURK</name>
<dbReference type="Gene3D" id="3.40.50.2000">
    <property type="entry name" value="Glycogen Phosphorylase B"/>
    <property type="match status" value="1"/>
</dbReference>
<dbReference type="OrthoDB" id="433681at2"/>
<dbReference type="Proteomes" id="UP000074561">
    <property type="component" value="Chromosome"/>
</dbReference>
<accession>A0A127Q882</accession>
<dbReference type="SUPFAM" id="SSF53756">
    <property type="entry name" value="UDP-Glycosyltransferase/glycogen phosphorylase"/>
    <property type="match status" value="1"/>
</dbReference>
<dbReference type="KEGG" id="cpra:CPter91_3969"/>
<dbReference type="GO" id="GO:0016757">
    <property type="term" value="F:glycosyltransferase activity"/>
    <property type="evidence" value="ECO:0007669"/>
    <property type="project" value="InterPro"/>
</dbReference>
<organism evidence="2 3">
    <name type="scientific">Collimonas pratensis</name>
    <dbReference type="NCBI Taxonomy" id="279113"/>
    <lineage>
        <taxon>Bacteria</taxon>
        <taxon>Pseudomonadati</taxon>
        <taxon>Pseudomonadota</taxon>
        <taxon>Betaproteobacteria</taxon>
        <taxon>Burkholderiales</taxon>
        <taxon>Oxalobacteraceae</taxon>
        <taxon>Collimonas</taxon>
    </lineage>
</organism>
<evidence type="ECO:0000259" key="1">
    <source>
        <dbReference type="Pfam" id="PF00534"/>
    </source>
</evidence>
<dbReference type="PANTHER" id="PTHR46401:SF9">
    <property type="entry name" value="MANNOSYLTRANSFERASE A"/>
    <property type="match status" value="1"/>
</dbReference>
<dbReference type="PANTHER" id="PTHR46401">
    <property type="entry name" value="GLYCOSYLTRANSFERASE WBBK-RELATED"/>
    <property type="match status" value="1"/>
</dbReference>
<dbReference type="EMBL" id="CP013234">
    <property type="protein sequence ID" value="AMP06290.1"/>
    <property type="molecule type" value="Genomic_DNA"/>
</dbReference>
<keyword evidence="2" id="KW-0808">Transferase</keyword>
<proteinExistence type="predicted"/>
<dbReference type="RefSeq" id="WP_061942688.1">
    <property type="nucleotide sequence ID" value="NZ_CP013234.1"/>
</dbReference>
<dbReference type="CDD" id="cd03809">
    <property type="entry name" value="GT4_MtfB-like"/>
    <property type="match status" value="1"/>
</dbReference>
<protein>
    <submittedName>
        <fullName evidence="2">Glycosyl transferases group 1 family protein</fullName>
    </submittedName>
</protein>
<dbReference type="PATRIC" id="fig|279113.9.peg.3937"/>
<evidence type="ECO:0000313" key="3">
    <source>
        <dbReference type="Proteomes" id="UP000074561"/>
    </source>
</evidence>
<sequence>MSRLLIECTYVFHHPEMNSGIQRVVRNIVNRLPAVQDEAVCVPVIFKHGKILEVTQLAPSHSDAWRSRLQKKLEKVAQKLVQVRNRYWLLHSRLLPLWPWKASHNVRRVTYVLCRLVSFSFMLPLYLTEKMLANIDIQPRALEMTCRDDDILLLLDSSWHADFFPVAEKLQRQGVSIVSVIYDLIPLTHPQFCDGPLVQVFDRWFEWIANTADGFIAISSTIRDQVHSEVTRRLGSERASNRWFDFFHLGSELDQVDAAKTVRPAVQKLFASGLSVYLMVSTIEPRKNHAYLLDAFERLWEDGSDVVLCFVGRIGWKNERLIERVKKHPQLKRRLYMFNDLDDVELEYAYGHAKSLVFPSFVEGFGLPLVEAMQRGLPVMASDIPVFREIGGDFISYFDLDQPESLGRLIAQFESSGMFPASQKMQDWSWLGWEDSARQLVQRVLQQVKRKKHVQQKHVAGGLDETENCTE</sequence>
<dbReference type="STRING" id="279113.CPter91_3969"/>
<dbReference type="AlphaFoldDB" id="A0A127Q882"/>
<evidence type="ECO:0000313" key="2">
    <source>
        <dbReference type="EMBL" id="AMP06290.1"/>
    </source>
</evidence>